<evidence type="ECO:0000256" key="4">
    <source>
        <dbReference type="ARBA" id="ARBA00013208"/>
    </source>
</evidence>
<proteinExistence type="inferred from homology"/>
<evidence type="ECO:0000313" key="8">
    <source>
        <dbReference type="EMBL" id="MEK8132534.1"/>
    </source>
</evidence>
<organism evidence="8 9">
    <name type="scientific">Paenibacillus filicis</name>
    <dbReference type="NCBI Taxonomy" id="669464"/>
    <lineage>
        <taxon>Bacteria</taxon>
        <taxon>Bacillati</taxon>
        <taxon>Bacillota</taxon>
        <taxon>Bacilli</taxon>
        <taxon>Bacillales</taxon>
        <taxon>Paenibacillaceae</taxon>
        <taxon>Paenibacillus</taxon>
    </lineage>
</organism>
<dbReference type="GO" id="GO:0009003">
    <property type="term" value="F:signal peptidase activity"/>
    <property type="evidence" value="ECO:0007669"/>
    <property type="project" value="UniProtKB-EC"/>
</dbReference>
<keyword evidence="5 6" id="KW-0378">Hydrolase</keyword>
<dbReference type="NCBIfam" id="TIGR02227">
    <property type="entry name" value="sigpep_I_bact"/>
    <property type="match status" value="1"/>
</dbReference>
<dbReference type="InterPro" id="IPR019757">
    <property type="entry name" value="Pept_S26A_signal_pept_1_Lys-AS"/>
</dbReference>
<dbReference type="Gene3D" id="2.10.109.10">
    <property type="entry name" value="Umud Fragment, subunit A"/>
    <property type="match status" value="1"/>
</dbReference>
<dbReference type="PROSITE" id="PS00761">
    <property type="entry name" value="SPASE_I_3"/>
    <property type="match status" value="1"/>
</dbReference>
<dbReference type="InterPro" id="IPR000223">
    <property type="entry name" value="Pept_S26A_signal_pept_1"/>
</dbReference>
<dbReference type="CDD" id="cd06530">
    <property type="entry name" value="S26_SPase_I"/>
    <property type="match status" value="1"/>
</dbReference>
<gene>
    <name evidence="8" type="primary">lepB</name>
    <name evidence="8" type="ORF">WMW72_32035</name>
</gene>
<feature type="domain" description="Peptidase S26" evidence="7">
    <location>
        <begin position="4"/>
        <end position="157"/>
    </location>
</feature>
<dbReference type="PANTHER" id="PTHR43390">
    <property type="entry name" value="SIGNAL PEPTIDASE I"/>
    <property type="match status" value="1"/>
</dbReference>
<accession>A0ABU9DUI5</accession>
<comment type="subcellular location">
    <subcellularLocation>
        <location evidence="2">Cell membrane</location>
        <topology evidence="2">Single-pass type II membrane protein</topology>
    </subcellularLocation>
    <subcellularLocation>
        <location evidence="6">Membrane</location>
        <topology evidence="6">Single-pass type II membrane protein</topology>
    </subcellularLocation>
</comment>
<keyword evidence="6" id="KW-0645">Protease</keyword>
<evidence type="ECO:0000256" key="3">
    <source>
        <dbReference type="ARBA" id="ARBA00009370"/>
    </source>
</evidence>
<comment type="similarity">
    <text evidence="3 6">Belongs to the peptidase S26 family.</text>
</comment>
<dbReference type="InterPro" id="IPR019533">
    <property type="entry name" value="Peptidase_S26"/>
</dbReference>
<dbReference type="RefSeq" id="WP_341419665.1">
    <property type="nucleotide sequence ID" value="NZ_JBBPCC010000031.1"/>
</dbReference>
<keyword evidence="9" id="KW-1185">Reference proteome</keyword>
<protein>
    <recommendedName>
        <fullName evidence="4 6">Signal peptidase I</fullName>
        <ecNumber evidence="4 6">3.4.21.89</ecNumber>
    </recommendedName>
</protein>
<name>A0ABU9DUI5_9BACL</name>
<sequence length="169" mass="19084">MSILILVLMLTFPGLADEFSYKHYVAQGPAMLPTIASEDRLTVDPDYYSTHPFQRGDILVFKLSDDRIFIKRVIGFPGEKIRIQEHRLYIDGVAREEPYLQSQLADSLRLNAGAPFDYPEQIVPEDTIFVLGDNRLNSLDSRTFGAVDIGHVLGKVIRINPRESSSPPH</sequence>
<evidence type="ECO:0000256" key="1">
    <source>
        <dbReference type="ARBA" id="ARBA00000677"/>
    </source>
</evidence>
<dbReference type="PROSITE" id="PS00760">
    <property type="entry name" value="SPASE_I_2"/>
    <property type="match status" value="1"/>
</dbReference>
<dbReference type="PRINTS" id="PR00727">
    <property type="entry name" value="LEADERPTASE"/>
</dbReference>
<comment type="caution">
    <text evidence="8">The sequence shown here is derived from an EMBL/GenBank/DDBJ whole genome shotgun (WGS) entry which is preliminary data.</text>
</comment>
<evidence type="ECO:0000256" key="6">
    <source>
        <dbReference type="RuleBase" id="RU362042"/>
    </source>
</evidence>
<evidence type="ECO:0000259" key="7">
    <source>
        <dbReference type="Pfam" id="PF10502"/>
    </source>
</evidence>
<dbReference type="Pfam" id="PF10502">
    <property type="entry name" value="Peptidase_S26"/>
    <property type="match status" value="1"/>
</dbReference>
<evidence type="ECO:0000256" key="5">
    <source>
        <dbReference type="ARBA" id="ARBA00022801"/>
    </source>
</evidence>
<dbReference type="Proteomes" id="UP001469365">
    <property type="component" value="Unassembled WGS sequence"/>
</dbReference>
<dbReference type="InterPro" id="IPR019758">
    <property type="entry name" value="Pept_S26A_signal_pept_1_CS"/>
</dbReference>
<evidence type="ECO:0000256" key="2">
    <source>
        <dbReference type="ARBA" id="ARBA00004401"/>
    </source>
</evidence>
<evidence type="ECO:0000313" key="9">
    <source>
        <dbReference type="Proteomes" id="UP001469365"/>
    </source>
</evidence>
<dbReference type="PANTHER" id="PTHR43390:SF1">
    <property type="entry name" value="CHLOROPLAST PROCESSING PEPTIDASE"/>
    <property type="match status" value="1"/>
</dbReference>
<dbReference type="EC" id="3.4.21.89" evidence="4 6"/>
<reference evidence="8 9" key="1">
    <citation type="submission" date="2024-04" db="EMBL/GenBank/DDBJ databases">
        <title>draft genome sequnece of Paenibacillus filicis.</title>
        <authorList>
            <person name="Kim D.-U."/>
        </authorList>
    </citation>
    <scope>NUCLEOTIDE SEQUENCE [LARGE SCALE GENOMIC DNA]</scope>
    <source>
        <strain evidence="8 9">KACC14197</strain>
    </source>
</reference>
<comment type="catalytic activity">
    <reaction evidence="1 6">
        <text>Cleavage of hydrophobic, N-terminal signal or leader sequences from secreted and periplasmic proteins.</text>
        <dbReference type="EC" id="3.4.21.89"/>
    </reaction>
</comment>
<dbReference type="InterPro" id="IPR036286">
    <property type="entry name" value="LexA/Signal_pep-like_sf"/>
</dbReference>
<dbReference type="SUPFAM" id="SSF51306">
    <property type="entry name" value="LexA/Signal peptidase"/>
    <property type="match status" value="1"/>
</dbReference>
<dbReference type="EMBL" id="JBBPCC010000031">
    <property type="protein sequence ID" value="MEK8132534.1"/>
    <property type="molecule type" value="Genomic_DNA"/>
</dbReference>